<comment type="caution">
    <text evidence="2">The sequence shown here is derived from an EMBL/GenBank/DDBJ whole genome shotgun (WGS) entry which is preliminary data.</text>
</comment>
<proteinExistence type="predicted"/>
<accession>A0ABS7JWV5</accession>
<reference evidence="2 3" key="1">
    <citation type="submission" date="2021-08" db="EMBL/GenBank/DDBJ databases">
        <title>Comparative Genomics Analysis of the Genus Qipengyuania Reveals Extensive Genetic Diversity and Metabolic Versatility, Including the Description of Fifteen Novel Species.</title>
        <authorList>
            <person name="Liu Y."/>
        </authorList>
    </citation>
    <scope>NUCLEOTIDE SEQUENCE [LARGE SCALE GENOMIC DNA]</scope>
    <source>
        <strain evidence="2 3">YG27</strain>
    </source>
</reference>
<dbReference type="Proteomes" id="UP000782554">
    <property type="component" value="Unassembled WGS sequence"/>
</dbReference>
<dbReference type="PROSITE" id="PS51257">
    <property type="entry name" value="PROKAR_LIPOPROTEIN"/>
    <property type="match status" value="1"/>
</dbReference>
<dbReference type="InterPro" id="IPR019027">
    <property type="entry name" value="Pilus_biogenesis_CpaD-related"/>
</dbReference>
<sequence length="217" mass="22181">MAKAINRKLAGTLTVSLSLVLGACVGGMPTDNRSLESARQPVVERTNFTLDVSTSGDGLPVSEQQRVSGWFEAMGLGYGDRISLEDPTANPAVREDLAALAGRHGLLVSEGSPVTAGYVNPGQARIVVTRSTASVPGCPDWAANNEANTSNATYPGYGCAVNGNLAAMVANPEDLIAGQKGTGETTVTTSTKAIKAYREQAPTGAGGLAEVSTKEGG</sequence>
<protein>
    <submittedName>
        <fullName evidence="2">CpaD family pilus assembly protein</fullName>
    </submittedName>
</protein>
<keyword evidence="3" id="KW-1185">Reference proteome</keyword>
<keyword evidence="1" id="KW-0732">Signal</keyword>
<feature type="chain" id="PRO_5047291752" evidence="1">
    <location>
        <begin position="24"/>
        <end position="217"/>
    </location>
</feature>
<organism evidence="2 3">
    <name type="scientific">Qipengyuania mesophila</name>
    <dbReference type="NCBI Taxonomy" id="2867246"/>
    <lineage>
        <taxon>Bacteria</taxon>
        <taxon>Pseudomonadati</taxon>
        <taxon>Pseudomonadota</taxon>
        <taxon>Alphaproteobacteria</taxon>
        <taxon>Sphingomonadales</taxon>
        <taxon>Erythrobacteraceae</taxon>
        <taxon>Qipengyuania</taxon>
    </lineage>
</organism>
<dbReference type="EMBL" id="JAIGNU010000002">
    <property type="protein sequence ID" value="MBX7502062.1"/>
    <property type="molecule type" value="Genomic_DNA"/>
</dbReference>
<feature type="signal peptide" evidence="1">
    <location>
        <begin position="1"/>
        <end position="23"/>
    </location>
</feature>
<dbReference type="RefSeq" id="WP_221603239.1">
    <property type="nucleotide sequence ID" value="NZ_JAIGNU010000002.1"/>
</dbReference>
<dbReference type="Pfam" id="PF09476">
    <property type="entry name" value="Pilus_CpaD"/>
    <property type="match status" value="1"/>
</dbReference>
<evidence type="ECO:0000313" key="2">
    <source>
        <dbReference type="EMBL" id="MBX7502062.1"/>
    </source>
</evidence>
<evidence type="ECO:0000256" key="1">
    <source>
        <dbReference type="SAM" id="SignalP"/>
    </source>
</evidence>
<gene>
    <name evidence="2" type="ORF">K3181_11470</name>
</gene>
<name>A0ABS7JWV5_9SPHN</name>
<evidence type="ECO:0000313" key="3">
    <source>
        <dbReference type="Proteomes" id="UP000782554"/>
    </source>
</evidence>